<protein>
    <recommendedName>
        <fullName evidence="6">Pentatricopeptide repeat-containing protein</fullName>
    </recommendedName>
</protein>
<feature type="repeat" description="PPR" evidence="2">
    <location>
        <begin position="259"/>
        <end position="293"/>
    </location>
</feature>
<dbReference type="OrthoDB" id="185373at2759"/>
<dbReference type="FunFam" id="1.25.40.10:FF:000158">
    <property type="entry name" value="pentatricopeptide repeat-containing protein At2g33680"/>
    <property type="match status" value="1"/>
</dbReference>
<reference evidence="3" key="3">
    <citation type="submission" date="2018-07" db="EMBL/GenBank/DDBJ databases">
        <title>WGS assembly of Glycine max.</title>
        <authorList>
            <person name="Schmutz J."/>
            <person name="Cannon S."/>
            <person name="Schlueter J."/>
            <person name="Ma J."/>
            <person name="Mitros T."/>
            <person name="Nelson W."/>
            <person name="Hyten D."/>
            <person name="Song Q."/>
            <person name="Thelen J."/>
            <person name="Cheng J."/>
            <person name="Xu D."/>
            <person name="Hellsten U."/>
            <person name="May G."/>
            <person name="Yu Y."/>
            <person name="Sakurai T."/>
            <person name="Umezawa T."/>
            <person name="Bhattacharyya M."/>
            <person name="Sandhu D."/>
            <person name="Valliyodan B."/>
            <person name="Lindquist E."/>
            <person name="Peto M."/>
            <person name="Grant D."/>
            <person name="Shu S."/>
            <person name="Goodstein D."/>
            <person name="Barry K."/>
            <person name="Futrell-Griggs M."/>
            <person name="Abernathy B."/>
            <person name="Du J."/>
            <person name="Tian Z."/>
            <person name="Zhu L."/>
            <person name="Gill N."/>
            <person name="Joshi T."/>
            <person name="Libault M."/>
            <person name="Sethuraman A."/>
            <person name="Zhang X."/>
            <person name="Shinozaki K."/>
            <person name="Nguyen H."/>
            <person name="Wing R."/>
            <person name="Cregan P."/>
            <person name="Specht J."/>
            <person name="Grimwood J."/>
            <person name="Rokhsar D."/>
            <person name="Stacey G."/>
            <person name="Shoemaker R."/>
            <person name="Jackson S."/>
        </authorList>
    </citation>
    <scope>NUCLEOTIDE SEQUENCE</scope>
    <source>
        <tissue evidence="3">Callus</tissue>
    </source>
</reference>
<dbReference type="InterPro" id="IPR046960">
    <property type="entry name" value="PPR_At4g14850-like_plant"/>
</dbReference>
<dbReference type="SMR" id="A0A0R0KFW3"/>
<accession>A0A0R0KFW3</accession>
<keyword evidence="5" id="KW-1185">Reference proteome</keyword>
<evidence type="ECO:0000256" key="1">
    <source>
        <dbReference type="ARBA" id="ARBA00022737"/>
    </source>
</evidence>
<reference evidence="3 4" key="1">
    <citation type="journal article" date="2010" name="Nature">
        <title>Genome sequence of the palaeopolyploid soybean.</title>
        <authorList>
            <person name="Schmutz J."/>
            <person name="Cannon S.B."/>
            <person name="Schlueter J."/>
            <person name="Ma J."/>
            <person name="Mitros T."/>
            <person name="Nelson W."/>
            <person name="Hyten D.L."/>
            <person name="Song Q."/>
            <person name="Thelen J.J."/>
            <person name="Cheng J."/>
            <person name="Xu D."/>
            <person name="Hellsten U."/>
            <person name="May G.D."/>
            <person name="Yu Y."/>
            <person name="Sakurai T."/>
            <person name="Umezawa T."/>
            <person name="Bhattacharyya M.K."/>
            <person name="Sandhu D."/>
            <person name="Valliyodan B."/>
            <person name="Lindquist E."/>
            <person name="Peto M."/>
            <person name="Grant D."/>
            <person name="Shu S."/>
            <person name="Goodstein D."/>
            <person name="Barry K."/>
            <person name="Futrell-Griggs M."/>
            <person name="Abernathy B."/>
            <person name="Du J."/>
            <person name="Tian Z."/>
            <person name="Zhu L."/>
            <person name="Gill N."/>
            <person name="Joshi T."/>
            <person name="Libault M."/>
            <person name="Sethuraman A."/>
            <person name="Zhang X.-C."/>
            <person name="Shinozaki K."/>
            <person name="Nguyen H.T."/>
            <person name="Wing R.A."/>
            <person name="Cregan P."/>
            <person name="Specht J."/>
            <person name="Grimwood J."/>
            <person name="Rokhsar D."/>
            <person name="Stacey G."/>
            <person name="Shoemaker R.C."/>
            <person name="Jackson S.A."/>
        </authorList>
    </citation>
    <scope>NUCLEOTIDE SEQUENCE [LARGE SCALE GENOMIC DNA]</scope>
    <source>
        <strain evidence="4">cv. Williams 82</strain>
        <tissue evidence="3">Callus</tissue>
    </source>
</reference>
<evidence type="ECO:0008006" key="6">
    <source>
        <dbReference type="Google" id="ProtNLM"/>
    </source>
</evidence>
<evidence type="ECO:0000313" key="3">
    <source>
        <dbReference type="EMBL" id="KRH64025.1"/>
    </source>
</evidence>
<reference evidence="4" key="2">
    <citation type="submission" date="2018-02" db="UniProtKB">
        <authorList>
            <consortium name="EnsemblPlants"/>
        </authorList>
    </citation>
    <scope>IDENTIFICATION</scope>
    <source>
        <strain evidence="4">Williams 82</strain>
    </source>
</reference>
<dbReference type="PANTHER" id="PTHR47926">
    <property type="entry name" value="PENTATRICOPEPTIDE REPEAT-CONTAINING PROTEIN"/>
    <property type="match status" value="1"/>
</dbReference>
<dbReference type="GO" id="GO:0009451">
    <property type="term" value="P:RNA modification"/>
    <property type="evidence" value="ECO:0000318"/>
    <property type="project" value="GO_Central"/>
</dbReference>
<evidence type="ECO:0000313" key="4">
    <source>
        <dbReference type="EnsemblPlants" id="KRH64025"/>
    </source>
</evidence>
<evidence type="ECO:0000256" key="2">
    <source>
        <dbReference type="PROSITE-ProRule" id="PRU00708"/>
    </source>
</evidence>
<evidence type="ECO:0000313" key="5">
    <source>
        <dbReference type="Proteomes" id="UP000008827"/>
    </source>
</evidence>
<dbReference type="InParanoid" id="A0A0R0KFW3"/>
<proteinExistence type="predicted"/>
<dbReference type="InterPro" id="IPR011990">
    <property type="entry name" value="TPR-like_helical_dom_sf"/>
</dbReference>
<keyword evidence="1" id="KW-0677">Repeat</keyword>
<feature type="repeat" description="PPR" evidence="2">
    <location>
        <begin position="45"/>
        <end position="79"/>
    </location>
</feature>
<sequence>MAMLPYEVVSSVEKYSSLISKNITARRCGCEESTHKTFDDLPNKTTRSWNTLISFYSKTGFFDKAHNLFDKMPRRNVVSYNSLISGLTRLGLHEDSVKLFRVMQNGVRSYTCLGNVQWLFQVHGMAVIDGMEWNVIFNNALIDAYGKCREPNLWFSVFCWMPERNAVSSTSMTRACRLVEACRVFKDMPVKNTVSWTALIPGFEALIGRGKQVHGQIIIGDKSGNLFNVYVGNALIDMYAKCGDMKSAENLFEIAPMRDVVTWNILISGFAQNGHGEESLAVFRRMIEAKVEPNHVTFLGHAGLDNEGLRLVDLMERKYRLKPKAEHYALLIDLLGRKNRLKEAMSLIEKVPNDIKNHIAVLGACRVHGNLDLARKAAE</sequence>
<dbReference type="NCBIfam" id="TIGR00756">
    <property type="entry name" value="PPR"/>
    <property type="match status" value="3"/>
</dbReference>
<dbReference type="AlphaFoldDB" id="A0A0R0KFW3"/>
<dbReference type="PROSITE" id="PS51375">
    <property type="entry name" value="PPR"/>
    <property type="match status" value="2"/>
</dbReference>
<dbReference type="EMBL" id="CM000837">
    <property type="protein sequence ID" value="KRH64025.1"/>
    <property type="molecule type" value="Genomic_DNA"/>
</dbReference>
<dbReference type="Gene3D" id="1.25.40.10">
    <property type="entry name" value="Tetratricopeptide repeat domain"/>
    <property type="match status" value="4"/>
</dbReference>
<gene>
    <name evidence="3" type="ORF">GLYMA_04G211600</name>
</gene>
<dbReference type="Pfam" id="PF01535">
    <property type="entry name" value="PPR"/>
    <property type="match status" value="4"/>
</dbReference>
<dbReference type="InterPro" id="IPR002885">
    <property type="entry name" value="PPR_rpt"/>
</dbReference>
<dbReference type="Gramene" id="KRH64025">
    <property type="protein sequence ID" value="KRH64025"/>
    <property type="gene ID" value="GLYMA_04G211600"/>
</dbReference>
<name>A0A0R0KFW3_SOYBN</name>
<dbReference type="EnsemblPlants" id="KRH64025">
    <property type="protein sequence ID" value="KRH64025"/>
    <property type="gene ID" value="GLYMA_04G211600"/>
</dbReference>
<organism evidence="3">
    <name type="scientific">Glycine max</name>
    <name type="common">Soybean</name>
    <name type="synonym">Glycine hispida</name>
    <dbReference type="NCBI Taxonomy" id="3847"/>
    <lineage>
        <taxon>Eukaryota</taxon>
        <taxon>Viridiplantae</taxon>
        <taxon>Streptophyta</taxon>
        <taxon>Embryophyta</taxon>
        <taxon>Tracheophyta</taxon>
        <taxon>Spermatophyta</taxon>
        <taxon>Magnoliopsida</taxon>
        <taxon>eudicotyledons</taxon>
        <taxon>Gunneridae</taxon>
        <taxon>Pentapetalae</taxon>
        <taxon>rosids</taxon>
        <taxon>fabids</taxon>
        <taxon>Fabales</taxon>
        <taxon>Fabaceae</taxon>
        <taxon>Papilionoideae</taxon>
        <taxon>50 kb inversion clade</taxon>
        <taxon>NPAAA clade</taxon>
        <taxon>indigoferoid/millettioid clade</taxon>
        <taxon>Phaseoleae</taxon>
        <taxon>Glycine</taxon>
        <taxon>Glycine subgen. Soja</taxon>
    </lineage>
</organism>
<dbReference type="GO" id="GO:0003723">
    <property type="term" value="F:RNA binding"/>
    <property type="evidence" value="ECO:0007669"/>
    <property type="project" value="InterPro"/>
</dbReference>
<dbReference type="Proteomes" id="UP000008827">
    <property type="component" value="Chromosome 4"/>
</dbReference>
<dbReference type="Pfam" id="PF13041">
    <property type="entry name" value="PPR_2"/>
    <property type="match status" value="1"/>
</dbReference>
<dbReference type="PANTHER" id="PTHR47926:SF346">
    <property type="entry name" value="PENTATRICOPEPTIDE REPEAT-CONTAINING PROTEIN"/>
    <property type="match status" value="1"/>
</dbReference>
<dbReference type="GO" id="GO:0099402">
    <property type="term" value="P:plant organ development"/>
    <property type="evidence" value="ECO:0007669"/>
    <property type="project" value="UniProtKB-ARBA"/>
</dbReference>